<name>A0A7W5ZTI5_9SPHN</name>
<keyword evidence="6" id="KW-1185">Reference proteome</keyword>
<dbReference type="PANTHER" id="PTHR43768:SF3">
    <property type="entry name" value="TREHALOSE 6-PHOSPHATE PHOSPHATASE"/>
    <property type="match status" value="1"/>
</dbReference>
<dbReference type="SUPFAM" id="SSF56784">
    <property type="entry name" value="HAD-like"/>
    <property type="match status" value="1"/>
</dbReference>
<dbReference type="InterPro" id="IPR036412">
    <property type="entry name" value="HAD-like_sf"/>
</dbReference>
<evidence type="ECO:0000256" key="2">
    <source>
        <dbReference type="ARBA" id="ARBA00008770"/>
    </source>
</evidence>
<dbReference type="UniPathway" id="UPA00299"/>
<keyword evidence="4" id="KW-0479">Metal-binding</keyword>
<dbReference type="Gene3D" id="3.40.50.1000">
    <property type="entry name" value="HAD superfamily/HAD-like"/>
    <property type="match status" value="1"/>
</dbReference>
<dbReference type="GO" id="GO:0046872">
    <property type="term" value="F:metal ion binding"/>
    <property type="evidence" value="ECO:0007669"/>
    <property type="project" value="UniProtKB-KW"/>
</dbReference>
<evidence type="ECO:0000256" key="4">
    <source>
        <dbReference type="RuleBase" id="RU361117"/>
    </source>
</evidence>
<dbReference type="InterPro" id="IPR023214">
    <property type="entry name" value="HAD_sf"/>
</dbReference>
<dbReference type="NCBIfam" id="TIGR01484">
    <property type="entry name" value="HAD-SF-IIB"/>
    <property type="match status" value="1"/>
</dbReference>
<reference evidence="5 6" key="1">
    <citation type="submission" date="2020-08" db="EMBL/GenBank/DDBJ databases">
        <title>Genomic Encyclopedia of Type Strains, Phase IV (KMG-IV): sequencing the most valuable type-strain genomes for metagenomic binning, comparative biology and taxonomic classification.</title>
        <authorList>
            <person name="Goeker M."/>
        </authorList>
    </citation>
    <scope>NUCLEOTIDE SEQUENCE [LARGE SCALE GENOMIC DNA]</scope>
    <source>
        <strain evidence="5 6">DSM 14552</strain>
    </source>
</reference>
<dbReference type="GO" id="GO:0005992">
    <property type="term" value="P:trehalose biosynthetic process"/>
    <property type="evidence" value="ECO:0007669"/>
    <property type="project" value="UniProtKB-UniPathway"/>
</dbReference>
<sequence>MVLNNATLFLDLDGTLFDLVDRPDDVRADAHIHRLLERLLNHLNGRLAVVSGRSLAQIDRMLGATASDLWVSGSHGCERRWQGVIECPPRPSALDDAAAQFHAFAHDRPGVLVEEKSLGVALHYRVTPQAETAALTLARELANQHGLLLQHGKMMAELRVGSADKGSAIRTMMSRPPMPGTIPVFAGDDVTDEPGFEAVRDLGGHGILVGEPRPTAANYGLSSPTNLREWLWGVLP</sequence>
<comment type="similarity">
    <text evidence="2 4">Belongs to the trehalose phosphatase family.</text>
</comment>
<dbReference type="InterPro" id="IPR006379">
    <property type="entry name" value="HAD-SF_hydro_IIB"/>
</dbReference>
<dbReference type="EC" id="3.1.3.12" evidence="4"/>
<comment type="cofactor">
    <cofactor evidence="4">
        <name>Mg(2+)</name>
        <dbReference type="ChEBI" id="CHEBI:18420"/>
    </cofactor>
</comment>
<evidence type="ECO:0000313" key="6">
    <source>
        <dbReference type="Proteomes" id="UP000562395"/>
    </source>
</evidence>
<protein>
    <recommendedName>
        <fullName evidence="4">Trehalose 6-phosphate phosphatase</fullName>
        <ecNumber evidence="4">3.1.3.12</ecNumber>
    </recommendedName>
</protein>
<evidence type="ECO:0000256" key="1">
    <source>
        <dbReference type="ARBA" id="ARBA00005199"/>
    </source>
</evidence>
<dbReference type="NCBIfam" id="TIGR00685">
    <property type="entry name" value="T6PP"/>
    <property type="match status" value="1"/>
</dbReference>
<keyword evidence="3 4" id="KW-0378">Hydrolase</keyword>
<dbReference type="InterPro" id="IPR003337">
    <property type="entry name" value="Trehalose_PPase"/>
</dbReference>
<accession>A0A7W5ZTI5</accession>
<gene>
    <name evidence="5" type="ORF">GGQ88_000911</name>
</gene>
<dbReference type="Gene3D" id="3.30.70.1020">
    <property type="entry name" value="Trehalose-6-phosphate phosphatase related protein, domain 2"/>
    <property type="match status" value="1"/>
</dbReference>
<dbReference type="GO" id="GO:0004805">
    <property type="term" value="F:trehalose-phosphatase activity"/>
    <property type="evidence" value="ECO:0007669"/>
    <property type="project" value="UniProtKB-EC"/>
</dbReference>
<dbReference type="Pfam" id="PF02358">
    <property type="entry name" value="Trehalose_PPase"/>
    <property type="match status" value="1"/>
</dbReference>
<dbReference type="PANTHER" id="PTHR43768">
    <property type="entry name" value="TREHALOSE 6-PHOSPHATE PHOSPHATASE"/>
    <property type="match status" value="1"/>
</dbReference>
<keyword evidence="4" id="KW-0460">Magnesium</keyword>
<dbReference type="CDD" id="cd01627">
    <property type="entry name" value="HAD_TPP"/>
    <property type="match status" value="1"/>
</dbReference>
<dbReference type="EMBL" id="JACICY010000001">
    <property type="protein sequence ID" value="MBB3859671.1"/>
    <property type="molecule type" value="Genomic_DNA"/>
</dbReference>
<evidence type="ECO:0000256" key="3">
    <source>
        <dbReference type="ARBA" id="ARBA00022801"/>
    </source>
</evidence>
<dbReference type="AlphaFoldDB" id="A0A7W5ZTI5"/>
<comment type="function">
    <text evidence="4">Removes the phosphate from trehalose 6-phosphate to produce free trehalose.</text>
</comment>
<comment type="pathway">
    <text evidence="1 4">Glycan biosynthesis; trehalose biosynthesis.</text>
</comment>
<dbReference type="RefSeq" id="WP_343057083.1">
    <property type="nucleotide sequence ID" value="NZ_JACICY010000001.1"/>
</dbReference>
<proteinExistence type="inferred from homology"/>
<dbReference type="InterPro" id="IPR044651">
    <property type="entry name" value="OTSB-like"/>
</dbReference>
<evidence type="ECO:0000313" key="5">
    <source>
        <dbReference type="EMBL" id="MBB3859671.1"/>
    </source>
</evidence>
<dbReference type="Proteomes" id="UP000562395">
    <property type="component" value="Unassembled WGS sequence"/>
</dbReference>
<organism evidence="5 6">
    <name type="scientific">Novosphingobium hassiacum</name>
    <dbReference type="NCBI Taxonomy" id="173676"/>
    <lineage>
        <taxon>Bacteria</taxon>
        <taxon>Pseudomonadati</taxon>
        <taxon>Pseudomonadota</taxon>
        <taxon>Alphaproteobacteria</taxon>
        <taxon>Sphingomonadales</taxon>
        <taxon>Sphingomonadaceae</taxon>
        <taxon>Novosphingobium</taxon>
    </lineage>
</organism>
<comment type="catalytic activity">
    <reaction evidence="4">
        <text>alpha,alpha-trehalose 6-phosphate + H2O = alpha,alpha-trehalose + phosphate</text>
        <dbReference type="Rhea" id="RHEA:23420"/>
        <dbReference type="ChEBI" id="CHEBI:15377"/>
        <dbReference type="ChEBI" id="CHEBI:16551"/>
        <dbReference type="ChEBI" id="CHEBI:43474"/>
        <dbReference type="ChEBI" id="CHEBI:58429"/>
        <dbReference type="EC" id="3.1.3.12"/>
    </reaction>
</comment>
<comment type="caution">
    <text evidence="5">The sequence shown here is derived from an EMBL/GenBank/DDBJ whole genome shotgun (WGS) entry which is preliminary data.</text>
</comment>